<comment type="function">
    <text evidence="10 13">This protein binds specifically to 23S rRNA; its binding is stimulated by other ribosomal proteins, e.g., L4, L17, and L20. It is important during the early stages of 50S assembly. It makes multiple contacts with different domains of the 23S rRNA in the assembled 50S subunit and ribosome.</text>
</comment>
<dbReference type="AlphaFoldDB" id="A0A1V4I4U2"/>
<evidence type="ECO:0000256" key="2">
    <source>
        <dbReference type="ARBA" id="ARBA00009451"/>
    </source>
</evidence>
<evidence type="ECO:0000256" key="10">
    <source>
        <dbReference type="HAMAP-Rule" id="MF_01331"/>
    </source>
</evidence>
<protein>
    <recommendedName>
        <fullName evidence="9 10">Large ribosomal subunit protein uL22</fullName>
    </recommendedName>
</protein>
<reference evidence="14 15" key="1">
    <citation type="submission" date="2017-03" db="EMBL/GenBank/DDBJ databases">
        <title>Genome sequence of Clostridium thermoalcaliphilum DSM 7309.</title>
        <authorList>
            <person name="Poehlein A."/>
            <person name="Daniel R."/>
        </authorList>
    </citation>
    <scope>NUCLEOTIDE SEQUENCE [LARGE SCALE GENOMIC DNA]</scope>
    <source>
        <strain evidence="14 15">DSM 7309</strain>
    </source>
</reference>
<organism evidence="14 15">
    <name type="scientific">Alkalithermobacter paradoxus</name>
    <dbReference type="NCBI Taxonomy" id="29349"/>
    <lineage>
        <taxon>Bacteria</taxon>
        <taxon>Bacillati</taxon>
        <taxon>Bacillota</taxon>
        <taxon>Clostridia</taxon>
        <taxon>Peptostreptococcales</taxon>
        <taxon>Tepidibacteraceae</taxon>
        <taxon>Alkalithermobacter</taxon>
    </lineage>
</organism>
<dbReference type="Pfam" id="PF00237">
    <property type="entry name" value="Ribosomal_L22"/>
    <property type="match status" value="1"/>
</dbReference>
<dbReference type="PANTHER" id="PTHR13501:SF8">
    <property type="entry name" value="LARGE RIBOSOMAL SUBUNIT PROTEIN UL22M"/>
    <property type="match status" value="1"/>
</dbReference>
<evidence type="ECO:0000256" key="11">
    <source>
        <dbReference type="RuleBase" id="RU004005"/>
    </source>
</evidence>
<dbReference type="Proteomes" id="UP000190140">
    <property type="component" value="Unassembled WGS sequence"/>
</dbReference>
<name>A0A1V4I4U2_9FIRM</name>
<sequence length="110" mass="12135">MEAKAIAKYVRVTPRKAGQIADLVRGKNVNEALAILKYTPRAAAPIVAKVIKSAAANAENNQNMDVDKLYIAEIYANQGPTMKRFMPRAMGRATTIRKRTSHIGVVLKER</sequence>
<dbReference type="InterPro" id="IPR005727">
    <property type="entry name" value="Ribosomal_uL22_bac/chlpt-type"/>
</dbReference>
<evidence type="ECO:0000313" key="14">
    <source>
        <dbReference type="EMBL" id="OPJ54890.1"/>
    </source>
</evidence>
<dbReference type="GO" id="GO:0006412">
    <property type="term" value="P:translation"/>
    <property type="evidence" value="ECO:0007669"/>
    <property type="project" value="UniProtKB-UniRule"/>
</dbReference>
<dbReference type="STRING" id="29349.CLOTH_18540"/>
<dbReference type="SUPFAM" id="SSF54843">
    <property type="entry name" value="Ribosomal protein L22"/>
    <property type="match status" value="1"/>
</dbReference>
<evidence type="ECO:0000256" key="12">
    <source>
        <dbReference type="RuleBase" id="RU004006"/>
    </source>
</evidence>
<evidence type="ECO:0000313" key="15">
    <source>
        <dbReference type="Proteomes" id="UP000190140"/>
    </source>
</evidence>
<evidence type="ECO:0000256" key="9">
    <source>
        <dbReference type="ARBA" id="ARBA00035207"/>
    </source>
</evidence>
<evidence type="ECO:0000256" key="4">
    <source>
        <dbReference type="ARBA" id="ARBA00022730"/>
    </source>
</evidence>
<keyword evidence="5 10" id="KW-0694">RNA-binding</keyword>
<keyword evidence="4 10" id="KW-0699">rRNA-binding</keyword>
<dbReference type="InterPro" id="IPR036394">
    <property type="entry name" value="Ribosomal_uL22_sf"/>
</dbReference>
<evidence type="ECO:0000256" key="6">
    <source>
        <dbReference type="ARBA" id="ARBA00022980"/>
    </source>
</evidence>
<dbReference type="EMBL" id="MZGW01000010">
    <property type="protein sequence ID" value="OPJ54890.1"/>
    <property type="molecule type" value="Genomic_DNA"/>
</dbReference>
<dbReference type="RefSeq" id="WP_079413353.1">
    <property type="nucleotide sequence ID" value="NZ_MZGW01000010.1"/>
</dbReference>
<dbReference type="FunFam" id="3.90.470.10:FF:000011">
    <property type="entry name" value="50S ribosomal protein L22"/>
    <property type="match status" value="1"/>
</dbReference>
<dbReference type="PROSITE" id="PS00464">
    <property type="entry name" value="RIBOSOMAL_L22"/>
    <property type="match status" value="1"/>
</dbReference>
<comment type="function">
    <text evidence="8">This protein binds specifically to 23S rRNA; its binding is stimulated by other ribosomal proteins, e.g. L4, L17, and L20. It is important during the early stages of 50S assembly. It makes multiple contacts with different domains of the 23S rRNA in the assembled 50S subunit and ribosome.</text>
</comment>
<dbReference type="HAMAP" id="MF_01331_B">
    <property type="entry name" value="Ribosomal_uL22_B"/>
    <property type="match status" value="1"/>
</dbReference>
<dbReference type="InterPro" id="IPR047867">
    <property type="entry name" value="Ribosomal_uL22_bac/org-type"/>
</dbReference>
<comment type="subunit">
    <text evidence="3 10 12">Part of the 50S ribosomal subunit.</text>
</comment>
<dbReference type="InterPro" id="IPR018260">
    <property type="entry name" value="Ribosomal_uL22_CS"/>
</dbReference>
<evidence type="ECO:0000256" key="8">
    <source>
        <dbReference type="ARBA" id="ARBA00025084"/>
    </source>
</evidence>
<dbReference type="NCBIfam" id="TIGR01044">
    <property type="entry name" value="rplV_bact"/>
    <property type="match status" value="1"/>
</dbReference>
<evidence type="ECO:0000256" key="3">
    <source>
        <dbReference type="ARBA" id="ARBA00011838"/>
    </source>
</evidence>
<evidence type="ECO:0000256" key="7">
    <source>
        <dbReference type="ARBA" id="ARBA00023274"/>
    </source>
</evidence>
<dbReference type="CDD" id="cd00336">
    <property type="entry name" value="Ribosomal_L22"/>
    <property type="match status" value="1"/>
</dbReference>
<gene>
    <name evidence="10 14" type="primary">rplV</name>
    <name evidence="14" type="ORF">CLOTH_18540</name>
</gene>
<proteinExistence type="inferred from homology"/>
<dbReference type="GO" id="GO:0019843">
    <property type="term" value="F:rRNA binding"/>
    <property type="evidence" value="ECO:0007669"/>
    <property type="project" value="UniProtKB-UniRule"/>
</dbReference>
<dbReference type="InterPro" id="IPR001063">
    <property type="entry name" value="Ribosomal_uL22"/>
</dbReference>
<dbReference type="GO" id="GO:0022625">
    <property type="term" value="C:cytosolic large ribosomal subunit"/>
    <property type="evidence" value="ECO:0007669"/>
    <property type="project" value="TreeGrafter"/>
</dbReference>
<evidence type="ECO:0000256" key="1">
    <source>
        <dbReference type="ARBA" id="ARBA00003478"/>
    </source>
</evidence>
<accession>A0A1V4I4U2</accession>
<dbReference type="Gene3D" id="3.90.470.10">
    <property type="entry name" value="Ribosomal protein L22/L17"/>
    <property type="match status" value="1"/>
</dbReference>
<comment type="function">
    <text evidence="1 10">The globular domain of the protein is located near the polypeptide exit tunnel on the outside of the subunit, while an extended beta-hairpin is found that lines the wall of the exit tunnel in the center of the 70S ribosome.</text>
</comment>
<evidence type="ECO:0000256" key="13">
    <source>
        <dbReference type="RuleBase" id="RU004008"/>
    </source>
</evidence>
<keyword evidence="6 10" id="KW-0689">Ribosomal protein</keyword>
<keyword evidence="15" id="KW-1185">Reference proteome</keyword>
<evidence type="ECO:0000256" key="5">
    <source>
        <dbReference type="ARBA" id="ARBA00022884"/>
    </source>
</evidence>
<comment type="caution">
    <text evidence="14">The sequence shown here is derived from an EMBL/GenBank/DDBJ whole genome shotgun (WGS) entry which is preliminary data.</text>
</comment>
<dbReference type="OrthoDB" id="9805969at2"/>
<dbReference type="PANTHER" id="PTHR13501">
    <property type="entry name" value="CHLOROPLAST 50S RIBOSOMAL PROTEIN L22-RELATED"/>
    <property type="match status" value="1"/>
</dbReference>
<keyword evidence="7 10" id="KW-0687">Ribonucleoprotein</keyword>
<comment type="similarity">
    <text evidence="2 10 11">Belongs to the universal ribosomal protein uL22 family.</text>
</comment>
<dbReference type="GO" id="GO:0003735">
    <property type="term" value="F:structural constituent of ribosome"/>
    <property type="evidence" value="ECO:0007669"/>
    <property type="project" value="InterPro"/>
</dbReference>